<proteinExistence type="predicted"/>
<feature type="domain" description="Dienelactone hydrolase" evidence="3">
    <location>
        <begin position="103"/>
        <end position="283"/>
    </location>
</feature>
<accession>A0ABY3RG52</accession>
<dbReference type="Gene3D" id="3.40.50.1820">
    <property type="entry name" value="alpha/beta hydrolase"/>
    <property type="match status" value="1"/>
</dbReference>
<dbReference type="Proteomes" id="UP001431010">
    <property type="component" value="Chromosome"/>
</dbReference>
<keyword evidence="2" id="KW-0472">Membrane</keyword>
<evidence type="ECO:0000256" key="1">
    <source>
        <dbReference type="ARBA" id="ARBA00022801"/>
    </source>
</evidence>
<dbReference type="RefSeq" id="WP_231325547.1">
    <property type="nucleotide sequence ID" value="NZ_CP088156.1"/>
</dbReference>
<dbReference type="InterPro" id="IPR002925">
    <property type="entry name" value="Dienelactn_hydro"/>
</dbReference>
<feature type="transmembrane region" description="Helical" evidence="2">
    <location>
        <begin position="33"/>
        <end position="56"/>
    </location>
</feature>
<keyword evidence="2" id="KW-1133">Transmembrane helix</keyword>
<evidence type="ECO:0000313" key="5">
    <source>
        <dbReference type="Proteomes" id="UP001431010"/>
    </source>
</evidence>
<dbReference type="GO" id="GO:0016787">
    <property type="term" value="F:hydrolase activity"/>
    <property type="evidence" value="ECO:0007669"/>
    <property type="project" value="UniProtKB-KW"/>
</dbReference>
<dbReference type="InterPro" id="IPR050261">
    <property type="entry name" value="FrsA_esterase"/>
</dbReference>
<reference evidence="4" key="1">
    <citation type="journal article" date="2024" name="Antonie Van Leeuwenhoek">
        <title>Bradyrhizobium ontarionense sp. nov., a novel bacterial symbiont isolated from Aeschynomene indica (Indian jointvetch), harbours photosynthesis, nitrogen fixation and nitrous oxide (N2O) reductase genes.</title>
        <authorList>
            <person name="Bromfield E.S.P."/>
            <person name="Cloutier S."/>
        </authorList>
    </citation>
    <scope>NUCLEOTIDE SEQUENCE</scope>
    <source>
        <strain evidence="4">A19</strain>
    </source>
</reference>
<evidence type="ECO:0000256" key="2">
    <source>
        <dbReference type="SAM" id="Phobius"/>
    </source>
</evidence>
<dbReference type="PROSITE" id="PS51257">
    <property type="entry name" value="PROKAR_LIPOPROTEIN"/>
    <property type="match status" value="1"/>
</dbReference>
<dbReference type="InterPro" id="IPR029058">
    <property type="entry name" value="AB_hydrolase_fold"/>
</dbReference>
<gene>
    <name evidence="4" type="ORF">LQG66_08980</name>
</gene>
<dbReference type="EMBL" id="CP088156">
    <property type="protein sequence ID" value="UFZ06406.1"/>
    <property type="molecule type" value="Genomic_DNA"/>
</dbReference>
<dbReference type="PANTHER" id="PTHR22946:SF9">
    <property type="entry name" value="POLYKETIDE TRANSFERASE AF380"/>
    <property type="match status" value="1"/>
</dbReference>
<evidence type="ECO:0000313" key="4">
    <source>
        <dbReference type="EMBL" id="UFZ06406.1"/>
    </source>
</evidence>
<dbReference type="Pfam" id="PF01738">
    <property type="entry name" value="DLH"/>
    <property type="match status" value="1"/>
</dbReference>
<protein>
    <submittedName>
        <fullName evidence="4">Dienelactone hydrolase family protein</fullName>
    </submittedName>
</protein>
<dbReference type="PANTHER" id="PTHR22946">
    <property type="entry name" value="DIENELACTONE HYDROLASE DOMAIN-CONTAINING PROTEIN-RELATED"/>
    <property type="match status" value="1"/>
</dbReference>
<sequence length="362" mass="38928">MERHIGAAPAVLAACVRFSLTPTRRVGQHPLRVIAAAAVMMLATFGLLSSATSAVAQGIPKDTPARIEMYPIPSLTLSDRQFLSGDDNGKPVTVAGELRVAQGSGRLPVVVLMHGSGGVGANIAAWSRTFNGMGVSTFVIDGFTGRGITATSTNQAQLGRLNLIIDIYHALDVLAKHPRVDPERIVLMGFSRGGQAALYASLERFHKRWNTSGLRFAAYIPFYPDCATTYLGDTDVVARPIRIFHGGPDDYNPVRTCKAFVERLKTAGRDVELTEYPDSPHGFDLGLLGANMVAVATKAQTVRNCRIREGDGGMLMNAETQQPFTYQDACVEFDPHVGGNPATAEAARQAVTDFLRTLLKLS</sequence>
<name>A0ABY3RG52_9BRAD</name>
<evidence type="ECO:0000259" key="3">
    <source>
        <dbReference type="Pfam" id="PF01738"/>
    </source>
</evidence>
<keyword evidence="1 4" id="KW-0378">Hydrolase</keyword>
<keyword evidence="5" id="KW-1185">Reference proteome</keyword>
<organism evidence="4 5">
    <name type="scientific">Bradyrhizobium ontarionense</name>
    <dbReference type="NCBI Taxonomy" id="2898149"/>
    <lineage>
        <taxon>Bacteria</taxon>
        <taxon>Pseudomonadati</taxon>
        <taxon>Pseudomonadota</taxon>
        <taxon>Alphaproteobacteria</taxon>
        <taxon>Hyphomicrobiales</taxon>
        <taxon>Nitrobacteraceae</taxon>
        <taxon>Bradyrhizobium</taxon>
    </lineage>
</organism>
<dbReference type="SUPFAM" id="SSF53474">
    <property type="entry name" value="alpha/beta-Hydrolases"/>
    <property type="match status" value="1"/>
</dbReference>
<keyword evidence="2" id="KW-0812">Transmembrane</keyword>